<keyword evidence="4" id="KW-0460">Magnesium</keyword>
<dbReference type="GO" id="GO:0004427">
    <property type="term" value="F:inorganic diphosphate phosphatase activity"/>
    <property type="evidence" value="ECO:0007669"/>
    <property type="project" value="InterPro"/>
</dbReference>
<evidence type="ECO:0000256" key="3">
    <source>
        <dbReference type="ARBA" id="ARBA00022692"/>
    </source>
</evidence>
<dbReference type="GO" id="GO:0016020">
    <property type="term" value="C:membrane"/>
    <property type="evidence" value="ECO:0007669"/>
    <property type="project" value="InterPro"/>
</dbReference>
<name>A0A938B444_UNCTE</name>
<evidence type="ECO:0000256" key="7">
    <source>
        <dbReference type="ARBA" id="ARBA00023065"/>
    </source>
</evidence>
<gene>
    <name evidence="9" type="ORF">FJZ47_18240</name>
</gene>
<dbReference type="AlphaFoldDB" id="A0A938B444"/>
<organism evidence="9 10">
    <name type="scientific">Tectimicrobiota bacterium</name>
    <dbReference type="NCBI Taxonomy" id="2528274"/>
    <lineage>
        <taxon>Bacteria</taxon>
        <taxon>Pseudomonadati</taxon>
        <taxon>Nitrospinota/Tectimicrobiota group</taxon>
        <taxon>Candidatus Tectimicrobiota</taxon>
    </lineage>
</organism>
<keyword evidence="7" id="KW-0406">Ion transport</keyword>
<dbReference type="InterPro" id="IPR004131">
    <property type="entry name" value="PPase-energised_H-pump"/>
</dbReference>
<keyword evidence="2" id="KW-0813">Transport</keyword>
<keyword evidence="6" id="KW-1133">Transmembrane helix</keyword>
<evidence type="ECO:0000256" key="4">
    <source>
        <dbReference type="ARBA" id="ARBA00022842"/>
    </source>
</evidence>
<dbReference type="Proteomes" id="UP000712673">
    <property type="component" value="Unassembled WGS sequence"/>
</dbReference>
<accession>A0A938B444</accession>
<feature type="non-terminal residue" evidence="9">
    <location>
        <position position="64"/>
    </location>
</feature>
<dbReference type="EMBL" id="VGLS01000665">
    <property type="protein sequence ID" value="MBM3225719.1"/>
    <property type="molecule type" value="Genomic_DNA"/>
</dbReference>
<dbReference type="Pfam" id="PF03030">
    <property type="entry name" value="H_PPase"/>
    <property type="match status" value="1"/>
</dbReference>
<evidence type="ECO:0000256" key="2">
    <source>
        <dbReference type="ARBA" id="ARBA00022448"/>
    </source>
</evidence>
<keyword evidence="5" id="KW-1278">Translocase</keyword>
<protein>
    <submittedName>
        <fullName evidence="9">Uncharacterized protein</fullName>
    </submittedName>
</protein>
<proteinExistence type="predicted"/>
<evidence type="ECO:0000256" key="6">
    <source>
        <dbReference type="ARBA" id="ARBA00022989"/>
    </source>
</evidence>
<evidence type="ECO:0000313" key="10">
    <source>
        <dbReference type="Proteomes" id="UP000712673"/>
    </source>
</evidence>
<keyword evidence="3" id="KW-0812">Transmembrane</keyword>
<evidence type="ECO:0000256" key="5">
    <source>
        <dbReference type="ARBA" id="ARBA00022967"/>
    </source>
</evidence>
<dbReference type="GO" id="GO:0009678">
    <property type="term" value="F:diphosphate hydrolysis-driven proton transmembrane transporter activity"/>
    <property type="evidence" value="ECO:0007669"/>
    <property type="project" value="InterPro"/>
</dbReference>
<keyword evidence="8" id="KW-0472">Membrane</keyword>
<comment type="caution">
    <text evidence="9">The sequence shown here is derived from an EMBL/GenBank/DDBJ whole genome shotgun (WGS) entry which is preliminary data.</text>
</comment>
<comment type="subcellular location">
    <subcellularLocation>
        <location evidence="1">Endomembrane system</location>
        <topology evidence="1">Multi-pass membrane protein</topology>
    </subcellularLocation>
</comment>
<sequence length="64" mass="7124">MELAFTLLCSAAGLWFAVYLAKWVLSNDEGTQDMRNISNAIREGAEAFLARQYRTIAMLTIPVA</sequence>
<evidence type="ECO:0000313" key="9">
    <source>
        <dbReference type="EMBL" id="MBM3225719.1"/>
    </source>
</evidence>
<dbReference type="GO" id="GO:0012505">
    <property type="term" value="C:endomembrane system"/>
    <property type="evidence" value="ECO:0007669"/>
    <property type="project" value="UniProtKB-SubCell"/>
</dbReference>
<reference evidence="9" key="1">
    <citation type="submission" date="2019-03" db="EMBL/GenBank/DDBJ databases">
        <title>Lake Tanganyika Metagenome-Assembled Genomes (MAGs).</title>
        <authorList>
            <person name="Tran P."/>
        </authorList>
    </citation>
    <scope>NUCLEOTIDE SEQUENCE</scope>
    <source>
        <strain evidence="9">K_DeepCast_65m_m2_066</strain>
    </source>
</reference>
<evidence type="ECO:0000256" key="8">
    <source>
        <dbReference type="ARBA" id="ARBA00023136"/>
    </source>
</evidence>
<evidence type="ECO:0000256" key="1">
    <source>
        <dbReference type="ARBA" id="ARBA00004127"/>
    </source>
</evidence>